<dbReference type="Pfam" id="PF02537">
    <property type="entry name" value="CRCB"/>
    <property type="match status" value="1"/>
</dbReference>
<evidence type="ECO:0000313" key="14">
    <source>
        <dbReference type="Proteomes" id="UP000232638"/>
    </source>
</evidence>
<keyword evidence="6 12" id="KW-0915">Sodium</keyword>
<evidence type="ECO:0000256" key="5">
    <source>
        <dbReference type="ARBA" id="ARBA00022989"/>
    </source>
</evidence>
<feature type="transmembrane region" description="Helical" evidence="12">
    <location>
        <begin position="52"/>
        <end position="72"/>
    </location>
</feature>
<keyword evidence="9 12" id="KW-0407">Ion channel</keyword>
<organism evidence="13 14">
    <name type="scientific">Candidatus Thiodictyon syntrophicum</name>
    <dbReference type="NCBI Taxonomy" id="1166950"/>
    <lineage>
        <taxon>Bacteria</taxon>
        <taxon>Pseudomonadati</taxon>
        <taxon>Pseudomonadota</taxon>
        <taxon>Gammaproteobacteria</taxon>
        <taxon>Chromatiales</taxon>
        <taxon>Chromatiaceae</taxon>
        <taxon>Thiodictyon</taxon>
    </lineage>
</organism>
<protein>
    <recommendedName>
        <fullName evidence="12">Fluoride-specific ion channel FluC</fullName>
    </recommendedName>
</protein>
<feature type="transmembrane region" description="Helical" evidence="12">
    <location>
        <begin position="117"/>
        <end position="142"/>
    </location>
</feature>
<evidence type="ECO:0000256" key="7">
    <source>
        <dbReference type="ARBA" id="ARBA00023065"/>
    </source>
</evidence>
<evidence type="ECO:0000256" key="12">
    <source>
        <dbReference type="HAMAP-Rule" id="MF_00454"/>
    </source>
</evidence>
<evidence type="ECO:0000256" key="4">
    <source>
        <dbReference type="ARBA" id="ARBA00022692"/>
    </source>
</evidence>
<keyword evidence="3" id="KW-0997">Cell inner membrane</keyword>
<dbReference type="PANTHER" id="PTHR28259:SF1">
    <property type="entry name" value="FLUORIDE EXPORT PROTEIN 1-RELATED"/>
    <property type="match status" value="1"/>
</dbReference>
<dbReference type="Proteomes" id="UP000232638">
    <property type="component" value="Chromosome"/>
</dbReference>
<keyword evidence="12" id="KW-0813">Transport</keyword>
<comment type="similarity">
    <text evidence="10 12">Belongs to the fluoride channel Fluc/FEX (TC 1.A.43) family.</text>
</comment>
<keyword evidence="14" id="KW-1185">Reference proteome</keyword>
<dbReference type="KEGG" id="tsy:THSYN_26710"/>
<dbReference type="NCBIfam" id="NF010792">
    <property type="entry name" value="PRK14196.1"/>
    <property type="match status" value="1"/>
</dbReference>
<dbReference type="AlphaFoldDB" id="A0A2K8UF20"/>
<sequence length="178" mass="18237">MWGQRTAVRARCRCAGGCPRPCTPDRTLGVGAIPAAPPADPVGLSSRGPENLIAVFAVFTGAGLGALLRWGLGLRLNGVFPTLPLGTLAANLLGGLLVGFAVAWLGRHPGLPPELRLFFITGFLGGLTTFSTFSAEVVSLLARGEYGWGLAAAGSHLAGSFALTALGMALANLIMLRS</sequence>
<evidence type="ECO:0000256" key="6">
    <source>
        <dbReference type="ARBA" id="ARBA00023053"/>
    </source>
</evidence>
<evidence type="ECO:0000256" key="9">
    <source>
        <dbReference type="ARBA" id="ARBA00023303"/>
    </source>
</evidence>
<dbReference type="EMBL" id="CP020370">
    <property type="protein sequence ID" value="AUB84178.1"/>
    <property type="molecule type" value="Genomic_DNA"/>
</dbReference>
<comment type="catalytic activity">
    <reaction evidence="11">
        <text>fluoride(in) = fluoride(out)</text>
        <dbReference type="Rhea" id="RHEA:76159"/>
        <dbReference type="ChEBI" id="CHEBI:17051"/>
    </reaction>
    <physiologicalReaction direction="left-to-right" evidence="11">
        <dbReference type="Rhea" id="RHEA:76160"/>
    </physiologicalReaction>
</comment>
<dbReference type="GO" id="GO:0140114">
    <property type="term" value="P:cellular detoxification of fluoride"/>
    <property type="evidence" value="ECO:0007669"/>
    <property type="project" value="UniProtKB-UniRule"/>
</dbReference>
<evidence type="ECO:0000256" key="11">
    <source>
        <dbReference type="ARBA" id="ARBA00035585"/>
    </source>
</evidence>
<evidence type="ECO:0000256" key="2">
    <source>
        <dbReference type="ARBA" id="ARBA00022475"/>
    </source>
</evidence>
<dbReference type="HAMAP" id="MF_00454">
    <property type="entry name" value="FluC"/>
    <property type="match status" value="1"/>
</dbReference>
<feature type="transmembrane region" description="Helical" evidence="12">
    <location>
        <begin position="84"/>
        <end position="105"/>
    </location>
</feature>
<dbReference type="InterPro" id="IPR003691">
    <property type="entry name" value="FluC"/>
</dbReference>
<dbReference type="GO" id="GO:0005886">
    <property type="term" value="C:plasma membrane"/>
    <property type="evidence" value="ECO:0007669"/>
    <property type="project" value="UniProtKB-SubCell"/>
</dbReference>
<name>A0A2K8UF20_9GAMM</name>
<evidence type="ECO:0000256" key="8">
    <source>
        <dbReference type="ARBA" id="ARBA00023136"/>
    </source>
</evidence>
<dbReference type="PANTHER" id="PTHR28259">
    <property type="entry name" value="FLUORIDE EXPORT PROTEIN 1-RELATED"/>
    <property type="match status" value="1"/>
</dbReference>
<comment type="activity regulation">
    <text evidence="12">Na(+) is not transported, but it plays an essential structural role and its presence is essential for fluoride channel function.</text>
</comment>
<evidence type="ECO:0000256" key="10">
    <source>
        <dbReference type="ARBA" id="ARBA00035120"/>
    </source>
</evidence>
<feature type="binding site" evidence="12">
    <location>
        <position position="128"/>
    </location>
    <ligand>
        <name>Na(+)</name>
        <dbReference type="ChEBI" id="CHEBI:29101"/>
        <note>structural</note>
    </ligand>
</feature>
<comment type="subcellular location">
    <subcellularLocation>
        <location evidence="1 12">Cell membrane</location>
        <topology evidence="1 12">Multi-pass membrane protein</topology>
    </subcellularLocation>
</comment>
<gene>
    <name evidence="12" type="primary">fluC</name>
    <name evidence="12" type="synonym">crcB</name>
    <name evidence="13" type="ORF">THSYN_26710</name>
</gene>
<feature type="transmembrane region" description="Helical" evidence="12">
    <location>
        <begin position="148"/>
        <end position="174"/>
    </location>
</feature>
<keyword evidence="7 12" id="KW-0406">Ion transport</keyword>
<dbReference type="GO" id="GO:0062054">
    <property type="term" value="F:fluoride channel activity"/>
    <property type="evidence" value="ECO:0007669"/>
    <property type="project" value="UniProtKB-UniRule"/>
</dbReference>
<feature type="binding site" evidence="12">
    <location>
        <position position="125"/>
    </location>
    <ligand>
        <name>Na(+)</name>
        <dbReference type="ChEBI" id="CHEBI:29101"/>
        <note>structural</note>
    </ligand>
</feature>
<keyword evidence="2 12" id="KW-1003">Cell membrane</keyword>
<keyword evidence="8 12" id="KW-0472">Membrane</keyword>
<dbReference type="NCBIfam" id="TIGR00494">
    <property type="entry name" value="crcB"/>
    <property type="match status" value="1"/>
</dbReference>
<keyword evidence="4 12" id="KW-0812">Transmembrane</keyword>
<evidence type="ECO:0000256" key="1">
    <source>
        <dbReference type="ARBA" id="ARBA00004651"/>
    </source>
</evidence>
<dbReference type="GO" id="GO:0046872">
    <property type="term" value="F:metal ion binding"/>
    <property type="evidence" value="ECO:0007669"/>
    <property type="project" value="UniProtKB-KW"/>
</dbReference>
<accession>A0A2K8UF20</accession>
<evidence type="ECO:0000313" key="13">
    <source>
        <dbReference type="EMBL" id="AUB84178.1"/>
    </source>
</evidence>
<evidence type="ECO:0000256" key="3">
    <source>
        <dbReference type="ARBA" id="ARBA00022519"/>
    </source>
</evidence>
<reference evidence="13 14" key="1">
    <citation type="submission" date="2017-03" db="EMBL/GenBank/DDBJ databases">
        <title>Complete genome sequence of Candidatus 'Thiodictyon syntrophicum' sp. nov. strain Cad16T, a photolithoautotroph purple sulfur bacterium isolated from an alpine meromictic lake.</title>
        <authorList>
            <person name="Luedin S.M."/>
            <person name="Pothier J.F."/>
            <person name="Danza F."/>
            <person name="Storelli N."/>
            <person name="Wittwer M."/>
            <person name="Tonolla M."/>
        </authorList>
    </citation>
    <scope>NUCLEOTIDE SEQUENCE [LARGE SCALE GENOMIC DNA]</scope>
    <source>
        <strain evidence="13 14">Cad16T</strain>
    </source>
</reference>
<comment type="function">
    <text evidence="12">Fluoride-specific ion channel. Important for reducing fluoride concentration in the cell, thus reducing its toxicity.</text>
</comment>
<keyword evidence="12" id="KW-0479">Metal-binding</keyword>
<keyword evidence="5 12" id="KW-1133">Transmembrane helix</keyword>
<proteinExistence type="inferred from homology"/>